<dbReference type="Proteomes" id="UP000827232">
    <property type="component" value="Segment"/>
</dbReference>
<name>A0AAE9BY81_9CAUD</name>
<sequence>MSDVYLDHDTKEESLAAQLPEFMPKDPESGNYRFLSTIAERLESLENDIESIDRATSIQYADTIDQLEQLAELVNLQPYQNETTEHFRARVFAEFQLITSKGTVSDLLNATATILGVEIEDIRYTEEYTTAAGSARLNVPFSKLDQIPLSESEFGEIVSELVPSSYRVDVLKVGTFTFVSPETYNDGTFVHDPDLGYDGLDTNGDPKGNGGTYAGVL</sequence>
<accession>A0AAE9BY81</accession>
<protein>
    <submittedName>
        <fullName evidence="1">P2 gpI-like phage tail protein</fullName>
    </submittedName>
</protein>
<proteinExistence type="predicted"/>
<dbReference type="EMBL" id="MZ334521">
    <property type="protein sequence ID" value="UBF22614.1"/>
    <property type="molecule type" value="Genomic_DNA"/>
</dbReference>
<gene>
    <name evidence="1" type="ORF">HRTV-25_gp33</name>
</gene>
<evidence type="ECO:0000313" key="1">
    <source>
        <dbReference type="EMBL" id="UBF22614.1"/>
    </source>
</evidence>
<evidence type="ECO:0000313" key="2">
    <source>
        <dbReference type="Proteomes" id="UP000827232"/>
    </source>
</evidence>
<reference evidence="1" key="1">
    <citation type="submission" date="2021-05" db="EMBL/GenBank/DDBJ databases">
        <title>Diversity, taxonomy and evolution of archaeal viruses of the class Caudoviricetes.</title>
        <authorList>
            <person name="Liu Y."/>
            <person name="Demina T.A."/>
            <person name="Roux S."/>
            <person name="Aiewsakun P."/>
            <person name="Kazlauskas D."/>
            <person name="Simmonds P."/>
            <person name="Prangishvili D."/>
            <person name="Oksanen H.M."/>
            <person name="Krupovic M."/>
        </authorList>
    </citation>
    <scope>NUCLEOTIDE SEQUENCE</scope>
    <source>
        <strain evidence="1">HRTV-25/14</strain>
    </source>
</reference>
<organism evidence="1 2">
    <name type="scientific">Halorubrum tailed virus 25</name>
    <dbReference type="NCBI Taxonomy" id="2878006"/>
    <lineage>
        <taxon>Viruses</taxon>
        <taxon>Duplodnaviria</taxon>
        <taxon>Heunggongvirae</taxon>
        <taxon>Uroviricota</taxon>
        <taxon>Caudoviricetes</taxon>
        <taxon>Thumleimavirales</taxon>
        <taxon>Hafunaviridae</taxon>
        <taxon>Laminvirus</taxon>
        <taxon>Laminvirus thailandense</taxon>
        <taxon>Laminvirus HRTV25</taxon>
    </lineage>
</organism>
<keyword evidence="2" id="KW-1185">Reference proteome</keyword>